<evidence type="ECO:0000313" key="3">
    <source>
        <dbReference type="Proteomes" id="UP000002221"/>
    </source>
</evidence>
<dbReference type="PROSITE" id="PS51833">
    <property type="entry name" value="HDOD"/>
    <property type="match status" value="1"/>
</dbReference>
<evidence type="ECO:0000259" key="1">
    <source>
        <dbReference type="PROSITE" id="PS51833"/>
    </source>
</evidence>
<dbReference type="Gene3D" id="1.10.3210.10">
    <property type="entry name" value="Hypothetical protein af1432"/>
    <property type="match status" value="1"/>
</dbReference>
<dbReference type="Pfam" id="PF08668">
    <property type="entry name" value="HDOD"/>
    <property type="match status" value="1"/>
</dbReference>
<dbReference type="Proteomes" id="UP000002221">
    <property type="component" value="Chromosome"/>
</dbReference>
<dbReference type="InterPro" id="IPR052340">
    <property type="entry name" value="RNase_Y/CdgJ"/>
</dbReference>
<dbReference type="EMBL" id="CP001807">
    <property type="protein sequence ID" value="ACY48399.1"/>
    <property type="molecule type" value="Genomic_DNA"/>
</dbReference>
<organism evidence="2 3">
    <name type="scientific">Rhodothermus marinus (strain ATCC 43812 / DSM 4252 / R-10)</name>
    <name type="common">Rhodothermus obamensis</name>
    <dbReference type="NCBI Taxonomy" id="518766"/>
    <lineage>
        <taxon>Bacteria</taxon>
        <taxon>Pseudomonadati</taxon>
        <taxon>Rhodothermota</taxon>
        <taxon>Rhodothermia</taxon>
        <taxon>Rhodothermales</taxon>
        <taxon>Rhodothermaceae</taxon>
        <taxon>Rhodothermus</taxon>
    </lineage>
</organism>
<dbReference type="PANTHER" id="PTHR33525:SF6">
    <property type="entry name" value="HDOD DOMAIN-CONTAINING PROTEIN"/>
    <property type="match status" value="1"/>
</dbReference>
<dbReference type="InterPro" id="IPR013976">
    <property type="entry name" value="HDOD"/>
</dbReference>
<keyword evidence="3" id="KW-1185">Reference proteome</keyword>
<dbReference type="eggNOG" id="COG1639">
    <property type="taxonomic scope" value="Bacteria"/>
</dbReference>
<protein>
    <submittedName>
        <fullName evidence="2">Putative signal transduction protein</fullName>
    </submittedName>
</protein>
<gene>
    <name evidence="2" type="ordered locus">Rmar_1512</name>
</gene>
<evidence type="ECO:0000313" key="2">
    <source>
        <dbReference type="EMBL" id="ACY48399.1"/>
    </source>
</evidence>
<name>D0MIU1_RHOM4</name>
<accession>D0MIU1</accession>
<reference evidence="2 3" key="1">
    <citation type="journal article" date="2009" name="Stand. Genomic Sci.">
        <title>Complete genome sequence of Rhodothermus marinus type strain (R-10).</title>
        <authorList>
            <person name="Nolan M."/>
            <person name="Tindall B.J."/>
            <person name="Pomrenke H."/>
            <person name="Lapidus A."/>
            <person name="Copeland A."/>
            <person name="Glavina Del Rio T."/>
            <person name="Lucas S."/>
            <person name="Chen F."/>
            <person name="Tice H."/>
            <person name="Cheng J.F."/>
            <person name="Saunders E."/>
            <person name="Han C."/>
            <person name="Bruce D."/>
            <person name="Goodwin L."/>
            <person name="Chain P."/>
            <person name="Pitluck S."/>
            <person name="Ovchinikova G."/>
            <person name="Pati A."/>
            <person name="Ivanova N."/>
            <person name="Mavromatis K."/>
            <person name="Chen A."/>
            <person name="Palaniappan K."/>
            <person name="Land M."/>
            <person name="Hauser L."/>
            <person name="Chang Y.J."/>
            <person name="Jeffries C.D."/>
            <person name="Brettin T."/>
            <person name="Goker M."/>
            <person name="Bristow J."/>
            <person name="Eisen J.A."/>
            <person name="Markowitz V."/>
            <person name="Hugenholtz P."/>
            <person name="Kyrpides N.C."/>
            <person name="Klenk H.P."/>
            <person name="Detter J.C."/>
        </authorList>
    </citation>
    <scope>NUCLEOTIDE SEQUENCE [LARGE SCALE GENOMIC DNA]</scope>
    <source>
        <strain evidence="3">ATCC 43812 / DSM 4252 / R-10</strain>
    </source>
</reference>
<dbReference type="HOGENOM" id="CLU_048246_2_1_10"/>
<feature type="domain" description="HDOD" evidence="1">
    <location>
        <begin position="29"/>
        <end position="223"/>
    </location>
</feature>
<dbReference type="PANTHER" id="PTHR33525">
    <property type="match status" value="1"/>
</dbReference>
<dbReference type="STRING" id="518766.Rmar_1512"/>
<proteinExistence type="predicted"/>
<sequence length="293" mass="33074">MTMETTLTLEGQRALDVAQTEELLRSVLIPPRPTLLVAVLEEQGKPDPDLDRIAELISEDVALAASTLKLVNSPLFGLARPVVDIRHAVRMLGLKNISGLITGLLLHQAFRNLRGAFMERFWRRAEVMARTTALIARWCPRVPREEAYALGLFCDCGVPLLLQQFPAYPGVYEAAEREAHQRPFIEVEHERLRTDHAAAGFLLARTWKLPADLCQAILRHHDALDYYRREEPDPTVDKLALLLTAQHVLRLYAEQPPAAEWQAVGQSVLAYLGLEEAVLFQLVRNLRELNEQA</sequence>
<dbReference type="SUPFAM" id="SSF109604">
    <property type="entry name" value="HD-domain/PDEase-like"/>
    <property type="match status" value="1"/>
</dbReference>
<dbReference type="AlphaFoldDB" id="D0MIU1"/>
<dbReference type="KEGG" id="rmr:Rmar_1512"/>